<dbReference type="RefSeq" id="WP_006234205.1">
    <property type="nucleotide sequence ID" value="NZ_AAVN02000001.1"/>
</dbReference>
<name>A4E7A4_COLAA</name>
<evidence type="ECO:0000313" key="1">
    <source>
        <dbReference type="EMBL" id="EBA40613.1"/>
    </source>
</evidence>
<dbReference type="Proteomes" id="UP000002979">
    <property type="component" value="Unassembled WGS sequence"/>
</dbReference>
<dbReference type="Proteomes" id="UP000464211">
    <property type="component" value="Chromosome"/>
</dbReference>
<dbReference type="GeneID" id="92849043"/>
<organism evidence="1 3">
    <name type="scientific">Collinsella aerofaciens (strain ATCC 25986 / DSM 3979 / JCM 10188 / KCTC 3647 / NCTC 11838 / VPI 1003)</name>
    <dbReference type="NCBI Taxonomy" id="411903"/>
    <lineage>
        <taxon>Bacteria</taxon>
        <taxon>Bacillati</taxon>
        <taxon>Actinomycetota</taxon>
        <taxon>Coriobacteriia</taxon>
        <taxon>Coriobacteriales</taxon>
        <taxon>Coriobacteriaceae</taxon>
        <taxon>Collinsella</taxon>
    </lineage>
</organism>
<reference evidence="2 4" key="3">
    <citation type="submission" date="2020-01" db="EMBL/GenBank/DDBJ databases">
        <title>Complete genome sequence of Collinsella aerofaciens JCM 10188(T).</title>
        <authorList>
            <person name="Tourlousse D.M."/>
            <person name="Sakamoto M."/>
            <person name="Miura T."/>
            <person name="Narita K."/>
            <person name="Ohashi A."/>
            <person name="Uchino Y."/>
            <person name="Yamazoe A."/>
            <person name="Kameyama K."/>
            <person name="Terauchi J."/>
            <person name="Ohkuma M."/>
            <person name="Kawasaki H."/>
            <person name="Sekiguchi Y."/>
        </authorList>
    </citation>
    <scope>NUCLEOTIDE SEQUENCE [LARGE SCALE GENOMIC DNA]</scope>
    <source>
        <strain evidence="2 4">JCM 10188</strain>
    </source>
</reference>
<proteinExistence type="predicted"/>
<sequence length="133" mass="14858">MNIDIKTADGEEIEFGGSYYDGRGTEHRVVGIRLTDYRHITKVSLSCLVGKVENLCCVSMRPNELYSTPPDSWEKLEEDLDRGADALNYEACAYFGMSACDCSSCIADKGGTCERVAMRDILTRIRMLRGEVK</sequence>
<protein>
    <submittedName>
        <fullName evidence="1">Uncharacterized protein</fullName>
    </submittedName>
</protein>
<evidence type="ECO:0000313" key="2">
    <source>
        <dbReference type="EMBL" id="QIA33031.1"/>
    </source>
</evidence>
<accession>A4E7A4</accession>
<dbReference type="AlphaFoldDB" id="A4E7A4"/>
<evidence type="ECO:0000313" key="4">
    <source>
        <dbReference type="Proteomes" id="UP000464211"/>
    </source>
</evidence>
<gene>
    <name evidence="1" type="ORF">COLAER_00285</name>
    <name evidence="2" type="ORF">GXM19_01305</name>
</gene>
<evidence type="ECO:0000313" key="3">
    <source>
        <dbReference type="Proteomes" id="UP000002979"/>
    </source>
</evidence>
<dbReference type="EMBL" id="CP048433">
    <property type="protein sequence ID" value="QIA33031.1"/>
    <property type="molecule type" value="Genomic_DNA"/>
</dbReference>
<reference evidence="1 3" key="1">
    <citation type="submission" date="2007-01" db="EMBL/GenBank/DDBJ databases">
        <title>Draft genome sequence of Collinsella aerofaciens (ATCC 25986).</title>
        <authorList>
            <person name="Sudarsanam P."/>
            <person name="Ley R."/>
            <person name="Guruge J."/>
            <person name="Turnbaugh P.J."/>
            <person name="Mahowald M."/>
            <person name="Liep D."/>
            <person name="Gordon J."/>
        </authorList>
    </citation>
    <scope>NUCLEOTIDE SEQUENCE [LARGE SCALE GENOMIC DNA]</scope>
    <source>
        <strain evidence="1">ATCC 25986</strain>
        <strain evidence="3">ATCC 25986 / DSM 3979 / JCM 10188 / KCTC 3647 / NCTC 11838 / VPI 1003</strain>
    </source>
</reference>
<dbReference type="EMBL" id="AAVN02000001">
    <property type="protein sequence ID" value="EBA40613.1"/>
    <property type="molecule type" value="Genomic_DNA"/>
</dbReference>
<reference evidence="1 3" key="2">
    <citation type="submission" date="2007-04" db="EMBL/GenBank/DDBJ databases">
        <authorList>
            <person name="Fulton L."/>
            <person name="Clifton S."/>
            <person name="Fulton B."/>
            <person name="Xu J."/>
            <person name="Minx P."/>
            <person name="Mardis E.R."/>
            <person name="Wilson R.K."/>
        </authorList>
    </citation>
    <scope>NUCLEOTIDE SEQUENCE [LARGE SCALE GENOMIC DNA]</scope>
    <source>
        <strain evidence="1">ATCC 25986</strain>
        <strain evidence="3">ATCC 25986 / DSM 3979 / JCM 10188 / KCTC 3647 / NCTC 11838 / VPI 1003</strain>
    </source>
</reference>